<feature type="domain" description="TonB-dependent receptor-like beta-barrel" evidence="12">
    <location>
        <begin position="310"/>
        <end position="659"/>
    </location>
</feature>
<evidence type="ECO:0000313" key="14">
    <source>
        <dbReference type="EMBL" id="ABK19369.1"/>
    </source>
</evidence>
<gene>
    <name evidence="14" type="ordered locus">Sfum_3699</name>
</gene>
<protein>
    <submittedName>
        <fullName evidence="14">TonB-dependent receptor</fullName>
    </submittedName>
</protein>
<reference evidence="14 15" key="1">
    <citation type="submission" date="2006-10" db="EMBL/GenBank/DDBJ databases">
        <title>Complete sequence of Syntrophobacter fumaroxidans MPOB.</title>
        <authorList>
            <consortium name="US DOE Joint Genome Institute"/>
            <person name="Copeland A."/>
            <person name="Lucas S."/>
            <person name="Lapidus A."/>
            <person name="Barry K."/>
            <person name="Detter J.C."/>
            <person name="Glavina del Rio T."/>
            <person name="Hammon N."/>
            <person name="Israni S."/>
            <person name="Pitluck S."/>
            <person name="Goltsman E.G."/>
            <person name="Martinez M."/>
            <person name="Schmutz J."/>
            <person name="Larimer F."/>
            <person name="Land M."/>
            <person name="Hauser L."/>
            <person name="Kyrpides N."/>
            <person name="Kim E."/>
            <person name="Boone D.R."/>
            <person name="Brockman F."/>
            <person name="Culley D."/>
            <person name="Ferry J."/>
            <person name="Gunsalus R."/>
            <person name="McInerney M.J."/>
            <person name="Morrison M."/>
            <person name="Plugge C."/>
            <person name="Rohlin L."/>
            <person name="Scholten J."/>
            <person name="Sieber J."/>
            <person name="Stams A.J.M."/>
            <person name="Worm P."/>
            <person name="Henstra A.M."/>
            <person name="Richardson P."/>
        </authorList>
    </citation>
    <scope>NUCLEOTIDE SEQUENCE [LARGE SCALE GENOMIC DNA]</scope>
    <source>
        <strain evidence="15">DSM 10017 / MPOB</strain>
    </source>
</reference>
<evidence type="ECO:0000256" key="4">
    <source>
        <dbReference type="ARBA" id="ARBA00022692"/>
    </source>
</evidence>
<evidence type="ECO:0000313" key="15">
    <source>
        <dbReference type="Proteomes" id="UP000001784"/>
    </source>
</evidence>
<dbReference type="GO" id="GO:0044718">
    <property type="term" value="P:siderophore transmembrane transport"/>
    <property type="evidence" value="ECO:0007669"/>
    <property type="project" value="TreeGrafter"/>
</dbReference>
<keyword evidence="6 11" id="KW-0798">TonB box</keyword>
<sequence>MTRLVTRGAAVFAAMLLLLVFGGGPGVWAGEEETPEEKTEETRSTRNRVFSLGEIEVVGKMEESRNTTVEKIYDDEMRLFDRNDLADAVNLLPGVTLSETGARNEKMVYIRGFDIKHVPIFLDGIPIYVPYDGYPDLSRFNTFDLSEVIVSKGFTSVLYGPNTMGGAINMVSRRPVKEFEMNAGSGYASGQTYHAFGNFGSNQGKWYIQTGASYINRDHFDLSDDFTPTGVQGSGERVNSYQRDWKVNLKVGLTPNESDEYAISYINQKAEKGSPPYAGTDPSEWVRFWQWPNWDKESLYFNSNTAIYDKSYVKTRIYWDRFDNALSGFDDETYTTQDKKSSFKSHYDDFTIGCSAEAGTQLLPRNFLKMAIHLKDDVHREHNEGNPRQRFEDRIISVGLEDTIDLTSKFYSIIGISYDRLETVEAEDLDSATGRMPNFPLSATDAFNPQGGLFYKVTDTGTVHAAVAAKSRLPSLKDKYSYRFGTSLPNPDLNAERSINYEIGYKEVLFKRITVEANVFYSDISDFILFKTIPDPDNPGMTINQNQNIGNIRQYGVELGISGQILSCLKGGFNYTHIQYDNEDSTDRLVNIPHNKVFAYLQYFTPLDGLSLVGSVEYNGNRYSSSDGVRVAQEYALVNTKAIYEVYKGLSIEGGIYNITDEDYAIDEGFPLEGRNYFVNLRYKF</sequence>
<evidence type="ECO:0000256" key="7">
    <source>
        <dbReference type="ARBA" id="ARBA00023136"/>
    </source>
</evidence>
<dbReference type="EMBL" id="CP000478">
    <property type="protein sequence ID" value="ABK19369.1"/>
    <property type="molecule type" value="Genomic_DNA"/>
</dbReference>
<dbReference type="AlphaFoldDB" id="A0LPL7"/>
<dbReference type="InterPro" id="IPR039426">
    <property type="entry name" value="TonB-dep_rcpt-like"/>
</dbReference>
<evidence type="ECO:0000259" key="13">
    <source>
        <dbReference type="Pfam" id="PF07715"/>
    </source>
</evidence>
<keyword evidence="3 10" id="KW-1134">Transmembrane beta strand</keyword>
<dbReference type="GO" id="GO:0009279">
    <property type="term" value="C:cell outer membrane"/>
    <property type="evidence" value="ECO:0007669"/>
    <property type="project" value="UniProtKB-SubCell"/>
</dbReference>
<evidence type="ECO:0000256" key="3">
    <source>
        <dbReference type="ARBA" id="ARBA00022452"/>
    </source>
</evidence>
<dbReference type="Pfam" id="PF00593">
    <property type="entry name" value="TonB_dep_Rec_b-barrel"/>
    <property type="match status" value="1"/>
</dbReference>
<evidence type="ECO:0000256" key="5">
    <source>
        <dbReference type="ARBA" id="ARBA00022729"/>
    </source>
</evidence>
<dbReference type="Pfam" id="PF07715">
    <property type="entry name" value="Plug"/>
    <property type="match status" value="1"/>
</dbReference>
<dbReference type="InParanoid" id="A0LPL7"/>
<accession>A0LPL7</accession>
<dbReference type="InterPro" id="IPR037066">
    <property type="entry name" value="Plug_dom_sf"/>
</dbReference>
<keyword evidence="2 10" id="KW-0813">Transport</keyword>
<evidence type="ECO:0000256" key="2">
    <source>
        <dbReference type="ARBA" id="ARBA00022448"/>
    </source>
</evidence>
<keyword evidence="7 10" id="KW-0472">Membrane</keyword>
<comment type="similarity">
    <text evidence="10 11">Belongs to the TonB-dependent receptor family.</text>
</comment>
<dbReference type="Gene3D" id="2.170.130.10">
    <property type="entry name" value="TonB-dependent receptor, plug domain"/>
    <property type="match status" value="1"/>
</dbReference>
<proteinExistence type="inferred from homology"/>
<dbReference type="InterPro" id="IPR036942">
    <property type="entry name" value="Beta-barrel_TonB_sf"/>
</dbReference>
<keyword evidence="15" id="KW-1185">Reference proteome</keyword>
<evidence type="ECO:0000256" key="11">
    <source>
        <dbReference type="RuleBase" id="RU003357"/>
    </source>
</evidence>
<dbReference type="GO" id="GO:0015344">
    <property type="term" value="F:siderophore uptake transmembrane transporter activity"/>
    <property type="evidence" value="ECO:0007669"/>
    <property type="project" value="TreeGrafter"/>
</dbReference>
<dbReference type="Gene3D" id="2.40.170.20">
    <property type="entry name" value="TonB-dependent receptor, beta-barrel domain"/>
    <property type="match status" value="1"/>
</dbReference>
<keyword evidence="8 14" id="KW-0675">Receptor</keyword>
<organism evidence="14 15">
    <name type="scientific">Syntrophobacter fumaroxidans (strain DSM 10017 / MPOB)</name>
    <dbReference type="NCBI Taxonomy" id="335543"/>
    <lineage>
        <taxon>Bacteria</taxon>
        <taxon>Pseudomonadati</taxon>
        <taxon>Thermodesulfobacteriota</taxon>
        <taxon>Syntrophobacteria</taxon>
        <taxon>Syntrophobacterales</taxon>
        <taxon>Syntrophobacteraceae</taxon>
        <taxon>Syntrophobacter</taxon>
    </lineage>
</organism>
<evidence type="ECO:0000256" key="8">
    <source>
        <dbReference type="ARBA" id="ARBA00023170"/>
    </source>
</evidence>
<dbReference type="SUPFAM" id="SSF56935">
    <property type="entry name" value="Porins"/>
    <property type="match status" value="1"/>
</dbReference>
<dbReference type="InterPro" id="IPR000531">
    <property type="entry name" value="Beta-barrel_TonB"/>
</dbReference>
<keyword evidence="4 10" id="KW-0812">Transmembrane</keyword>
<keyword evidence="5" id="KW-0732">Signal</keyword>
<dbReference type="OrthoDB" id="9800913at2"/>
<evidence type="ECO:0000256" key="1">
    <source>
        <dbReference type="ARBA" id="ARBA00004571"/>
    </source>
</evidence>
<keyword evidence="9 10" id="KW-0998">Cell outer membrane</keyword>
<dbReference type="HOGENOM" id="CLU_008287_8_2_7"/>
<dbReference type="InterPro" id="IPR012910">
    <property type="entry name" value="Plug_dom"/>
</dbReference>
<evidence type="ECO:0000256" key="9">
    <source>
        <dbReference type="ARBA" id="ARBA00023237"/>
    </source>
</evidence>
<dbReference type="PROSITE" id="PS52016">
    <property type="entry name" value="TONB_DEPENDENT_REC_3"/>
    <property type="match status" value="1"/>
</dbReference>
<evidence type="ECO:0000256" key="10">
    <source>
        <dbReference type="PROSITE-ProRule" id="PRU01360"/>
    </source>
</evidence>
<dbReference type="KEGG" id="sfu:Sfum_3699"/>
<dbReference type="eggNOG" id="COG4771">
    <property type="taxonomic scope" value="Bacteria"/>
</dbReference>
<evidence type="ECO:0000259" key="12">
    <source>
        <dbReference type="Pfam" id="PF00593"/>
    </source>
</evidence>
<name>A0LPL7_SYNFM</name>
<feature type="domain" description="TonB-dependent receptor plug" evidence="13">
    <location>
        <begin position="67"/>
        <end position="167"/>
    </location>
</feature>
<evidence type="ECO:0000256" key="6">
    <source>
        <dbReference type="ARBA" id="ARBA00023077"/>
    </source>
</evidence>
<comment type="subcellular location">
    <subcellularLocation>
        <location evidence="1 10">Cell outer membrane</location>
        <topology evidence="1 10">Multi-pass membrane protein</topology>
    </subcellularLocation>
</comment>
<dbReference type="STRING" id="335543.Sfum_3699"/>
<dbReference type="PANTHER" id="PTHR30069">
    <property type="entry name" value="TONB-DEPENDENT OUTER MEMBRANE RECEPTOR"/>
    <property type="match status" value="1"/>
</dbReference>
<dbReference type="CDD" id="cd01347">
    <property type="entry name" value="ligand_gated_channel"/>
    <property type="match status" value="1"/>
</dbReference>
<dbReference type="PANTHER" id="PTHR30069:SF29">
    <property type="entry name" value="HEMOGLOBIN AND HEMOGLOBIN-HAPTOGLOBIN-BINDING PROTEIN 1-RELATED"/>
    <property type="match status" value="1"/>
</dbReference>
<dbReference type="Proteomes" id="UP000001784">
    <property type="component" value="Chromosome"/>
</dbReference>